<dbReference type="EMBL" id="CAJNOO010017805">
    <property type="protein sequence ID" value="CAF1525416.1"/>
    <property type="molecule type" value="Genomic_DNA"/>
</dbReference>
<proteinExistence type="predicted"/>
<comment type="caution">
    <text evidence="2">The sequence shown here is derived from an EMBL/GenBank/DDBJ whole genome shotgun (WGS) entry which is preliminary data.</text>
</comment>
<feature type="non-terminal residue" evidence="2">
    <location>
        <position position="40"/>
    </location>
</feature>
<feature type="region of interest" description="Disordered" evidence="1">
    <location>
        <begin position="20"/>
        <end position="40"/>
    </location>
</feature>
<dbReference type="Proteomes" id="UP000663882">
    <property type="component" value="Unassembled WGS sequence"/>
</dbReference>
<name>A0A815V6V9_9BILA</name>
<reference evidence="2" key="1">
    <citation type="submission" date="2021-02" db="EMBL/GenBank/DDBJ databases">
        <authorList>
            <person name="Nowell W R."/>
        </authorList>
    </citation>
    <scope>NUCLEOTIDE SEQUENCE</scope>
</reference>
<feature type="non-terminal residue" evidence="2">
    <location>
        <position position="1"/>
    </location>
</feature>
<protein>
    <submittedName>
        <fullName evidence="2">Uncharacterized protein</fullName>
    </submittedName>
</protein>
<feature type="compositionally biased region" description="Basic and acidic residues" evidence="1">
    <location>
        <begin position="24"/>
        <end position="40"/>
    </location>
</feature>
<sequence>YKVITSRGMGERLSSLHKKKVPWLHHDEHDEVDETSARDH</sequence>
<gene>
    <name evidence="2" type="ORF">RFH988_LOCUS39379</name>
</gene>
<evidence type="ECO:0000256" key="1">
    <source>
        <dbReference type="SAM" id="MobiDB-lite"/>
    </source>
</evidence>
<accession>A0A815V6V9</accession>
<evidence type="ECO:0000313" key="2">
    <source>
        <dbReference type="EMBL" id="CAF1525416.1"/>
    </source>
</evidence>
<evidence type="ECO:0000313" key="3">
    <source>
        <dbReference type="Proteomes" id="UP000663882"/>
    </source>
</evidence>
<dbReference type="AlphaFoldDB" id="A0A815V6V9"/>
<organism evidence="2 3">
    <name type="scientific">Rotaria sordida</name>
    <dbReference type="NCBI Taxonomy" id="392033"/>
    <lineage>
        <taxon>Eukaryota</taxon>
        <taxon>Metazoa</taxon>
        <taxon>Spiralia</taxon>
        <taxon>Gnathifera</taxon>
        <taxon>Rotifera</taxon>
        <taxon>Eurotatoria</taxon>
        <taxon>Bdelloidea</taxon>
        <taxon>Philodinida</taxon>
        <taxon>Philodinidae</taxon>
        <taxon>Rotaria</taxon>
    </lineage>
</organism>